<comment type="subcellular location">
    <subcellularLocation>
        <location evidence="1">Cell membrane</location>
        <topology evidence="1">Multi-pass membrane protein</topology>
    </subcellularLocation>
</comment>
<evidence type="ECO:0000313" key="10">
    <source>
        <dbReference type="Proteomes" id="UP000618460"/>
    </source>
</evidence>
<keyword evidence="6 7" id="KW-0472">Membrane</keyword>
<dbReference type="InterPro" id="IPR018076">
    <property type="entry name" value="T2SS_GspF_dom"/>
</dbReference>
<organism evidence="9 10">
    <name type="scientific">Paraliobacillus quinghaiensis</name>
    <dbReference type="NCBI Taxonomy" id="470815"/>
    <lineage>
        <taxon>Bacteria</taxon>
        <taxon>Bacillati</taxon>
        <taxon>Bacillota</taxon>
        <taxon>Bacilli</taxon>
        <taxon>Bacillales</taxon>
        <taxon>Bacillaceae</taxon>
        <taxon>Paraliobacillus</taxon>
    </lineage>
</organism>
<dbReference type="AlphaFoldDB" id="A0A917TQG9"/>
<evidence type="ECO:0000256" key="1">
    <source>
        <dbReference type="ARBA" id="ARBA00004651"/>
    </source>
</evidence>
<feature type="transmembrane region" description="Helical" evidence="7">
    <location>
        <begin position="328"/>
        <end position="351"/>
    </location>
</feature>
<dbReference type="PRINTS" id="PR00812">
    <property type="entry name" value="BCTERIALGSPF"/>
</dbReference>
<feature type="domain" description="Type II secretion system protein GspF" evidence="8">
    <location>
        <begin position="28"/>
        <end position="144"/>
    </location>
</feature>
<keyword evidence="3" id="KW-1003">Cell membrane</keyword>
<evidence type="ECO:0000313" key="9">
    <source>
        <dbReference type="EMBL" id="GGM31651.1"/>
    </source>
</evidence>
<evidence type="ECO:0000256" key="6">
    <source>
        <dbReference type="ARBA" id="ARBA00023136"/>
    </source>
</evidence>
<evidence type="ECO:0000256" key="4">
    <source>
        <dbReference type="ARBA" id="ARBA00022692"/>
    </source>
</evidence>
<feature type="transmembrane region" description="Helical" evidence="7">
    <location>
        <begin position="127"/>
        <end position="149"/>
    </location>
</feature>
<reference evidence="9" key="1">
    <citation type="journal article" date="2014" name="Int. J. Syst. Evol. Microbiol.">
        <title>Complete genome sequence of Corynebacterium casei LMG S-19264T (=DSM 44701T), isolated from a smear-ripened cheese.</title>
        <authorList>
            <consortium name="US DOE Joint Genome Institute (JGI-PGF)"/>
            <person name="Walter F."/>
            <person name="Albersmeier A."/>
            <person name="Kalinowski J."/>
            <person name="Ruckert C."/>
        </authorList>
    </citation>
    <scope>NUCLEOTIDE SEQUENCE</scope>
    <source>
        <strain evidence="9">CGMCC 1.6333</strain>
    </source>
</reference>
<evidence type="ECO:0000259" key="8">
    <source>
        <dbReference type="Pfam" id="PF00482"/>
    </source>
</evidence>
<dbReference type="Pfam" id="PF00482">
    <property type="entry name" value="T2SSF"/>
    <property type="match status" value="2"/>
</dbReference>
<sequence>MLMVTPIKRKQHVLNKAKALSLQEQNYFLIRLSRLLDQHYTLLDALTVLQWNTKWEKHAELIESTLKEGNSLDIALNKANFDSRIISFLYFAMKHGNIKKALLQSIQLVDQQLSLWKKFKQVTQYPIVLFFLFILLLYFIKTSVFPSFIQLFSTTTHTSDMTSFALNLINILFQTFLYGGIFIICCGIYWLVIQRKLSIYKKVKIYQRIPLLKKIISPNATLLFSLHLSSLLQAGLSLKDCFDILTKQSQNPLLAYHSEIIMDGLKQGQLISQILPGCALLEQDLHAIFQKNTTSEMLAKDLQTYADFLLEHLQLKIKKFLTLIQPTFFIIIATCIIFIYLSLLLPMFQLINTI</sequence>
<feature type="transmembrane region" description="Helical" evidence="7">
    <location>
        <begin position="169"/>
        <end position="192"/>
    </location>
</feature>
<evidence type="ECO:0000256" key="7">
    <source>
        <dbReference type="SAM" id="Phobius"/>
    </source>
</evidence>
<dbReference type="PANTHER" id="PTHR30012">
    <property type="entry name" value="GENERAL SECRETION PATHWAY PROTEIN"/>
    <property type="match status" value="1"/>
</dbReference>
<evidence type="ECO:0000256" key="2">
    <source>
        <dbReference type="ARBA" id="ARBA00005745"/>
    </source>
</evidence>
<name>A0A917TQG9_9BACI</name>
<reference evidence="9" key="2">
    <citation type="submission" date="2020-09" db="EMBL/GenBank/DDBJ databases">
        <authorList>
            <person name="Sun Q."/>
            <person name="Zhou Y."/>
        </authorList>
    </citation>
    <scope>NUCLEOTIDE SEQUENCE</scope>
    <source>
        <strain evidence="9">CGMCC 1.6333</strain>
    </source>
</reference>
<comment type="caution">
    <text evidence="9">The sequence shown here is derived from an EMBL/GenBank/DDBJ whole genome shotgun (WGS) entry which is preliminary data.</text>
</comment>
<dbReference type="NCBIfam" id="NF041012">
    <property type="entry name" value="T4P_ComGB"/>
    <property type="match status" value="1"/>
</dbReference>
<dbReference type="GO" id="GO:0005886">
    <property type="term" value="C:plasma membrane"/>
    <property type="evidence" value="ECO:0007669"/>
    <property type="project" value="UniProtKB-SubCell"/>
</dbReference>
<dbReference type="InterPro" id="IPR047692">
    <property type="entry name" value="T4P_ComGB"/>
</dbReference>
<feature type="domain" description="Type II secretion system protein GspF" evidence="8">
    <location>
        <begin position="224"/>
        <end position="346"/>
    </location>
</feature>
<dbReference type="Proteomes" id="UP000618460">
    <property type="component" value="Unassembled WGS sequence"/>
</dbReference>
<dbReference type="OrthoDB" id="2974223at2"/>
<gene>
    <name evidence="9" type="ORF">GCM10011351_17290</name>
</gene>
<keyword evidence="10" id="KW-1185">Reference proteome</keyword>
<evidence type="ECO:0000256" key="5">
    <source>
        <dbReference type="ARBA" id="ARBA00022989"/>
    </source>
</evidence>
<comment type="similarity">
    <text evidence="2">Belongs to the GSP F family.</text>
</comment>
<keyword evidence="4 7" id="KW-0812">Transmembrane</keyword>
<accession>A0A917TQG9</accession>
<dbReference type="InterPro" id="IPR003004">
    <property type="entry name" value="GspF/PilC"/>
</dbReference>
<keyword evidence="5 7" id="KW-1133">Transmembrane helix</keyword>
<dbReference type="InterPro" id="IPR042094">
    <property type="entry name" value="T2SS_GspF_sf"/>
</dbReference>
<dbReference type="EMBL" id="BMLG01000007">
    <property type="protein sequence ID" value="GGM31651.1"/>
    <property type="molecule type" value="Genomic_DNA"/>
</dbReference>
<protein>
    <submittedName>
        <fullName evidence="9">Secretion protein F</fullName>
    </submittedName>
</protein>
<proteinExistence type="inferred from homology"/>
<dbReference type="Gene3D" id="1.20.81.30">
    <property type="entry name" value="Type II secretion system (T2SS), domain F"/>
    <property type="match status" value="2"/>
</dbReference>
<evidence type="ECO:0000256" key="3">
    <source>
        <dbReference type="ARBA" id="ARBA00022475"/>
    </source>
</evidence>
<dbReference type="PANTHER" id="PTHR30012:SF0">
    <property type="entry name" value="TYPE II SECRETION SYSTEM PROTEIN F-RELATED"/>
    <property type="match status" value="1"/>
</dbReference>